<dbReference type="STRING" id="1009370.ALO_05068"/>
<keyword evidence="2" id="KW-1185">Reference proteome</keyword>
<reference evidence="1 2" key="1">
    <citation type="journal article" date="2011" name="EMBO J.">
        <title>Structural diversity of bacterial flagellar motors.</title>
        <authorList>
            <person name="Chen S."/>
            <person name="Beeby M."/>
            <person name="Murphy G.E."/>
            <person name="Leadbetter J.R."/>
            <person name="Hendrixson D.R."/>
            <person name="Briegel A."/>
            <person name="Li Z."/>
            <person name="Shi J."/>
            <person name="Tocheva E.I."/>
            <person name="Muller A."/>
            <person name="Dobro M.J."/>
            <person name="Jensen G.J."/>
        </authorList>
    </citation>
    <scope>NUCLEOTIDE SEQUENCE [LARGE SCALE GENOMIC DNA]</scope>
    <source>
        <strain evidence="1 2">DSM 6540</strain>
    </source>
</reference>
<protein>
    <submittedName>
        <fullName evidence="1">Uncharacterized protein</fullName>
    </submittedName>
</protein>
<sequence length="52" mass="6042">MQLPSTKLNLPIEEMNYANQRRRCYDGLTQAAVIFQPAICRQRPNYKKVGCI</sequence>
<comment type="caution">
    <text evidence="1">The sequence shown here is derived from an EMBL/GenBank/DDBJ whole genome shotgun (WGS) entry which is preliminary data.</text>
</comment>
<name>F7NG27_9FIRM</name>
<dbReference type="EMBL" id="AFGF01000040">
    <property type="protein sequence ID" value="EGO64945.1"/>
    <property type="molecule type" value="Genomic_DNA"/>
</dbReference>
<dbReference type="AlphaFoldDB" id="F7NG27"/>
<organism evidence="1 2">
    <name type="scientific">Acetonema longum DSM 6540</name>
    <dbReference type="NCBI Taxonomy" id="1009370"/>
    <lineage>
        <taxon>Bacteria</taxon>
        <taxon>Bacillati</taxon>
        <taxon>Bacillota</taxon>
        <taxon>Negativicutes</taxon>
        <taxon>Acetonemataceae</taxon>
        <taxon>Acetonema</taxon>
    </lineage>
</organism>
<proteinExistence type="predicted"/>
<evidence type="ECO:0000313" key="1">
    <source>
        <dbReference type="EMBL" id="EGO64945.1"/>
    </source>
</evidence>
<dbReference type="Proteomes" id="UP000003240">
    <property type="component" value="Unassembled WGS sequence"/>
</dbReference>
<evidence type="ECO:0000313" key="2">
    <source>
        <dbReference type="Proteomes" id="UP000003240"/>
    </source>
</evidence>
<accession>F7NG27</accession>
<gene>
    <name evidence="1" type="ORF">ALO_05068</name>
</gene>